<organism evidence="1 2">
    <name type="scientific">Nonomuraea purpurea</name>
    <dbReference type="NCBI Taxonomy" id="1849276"/>
    <lineage>
        <taxon>Bacteria</taxon>
        <taxon>Bacillati</taxon>
        <taxon>Actinomycetota</taxon>
        <taxon>Actinomycetes</taxon>
        <taxon>Streptosporangiales</taxon>
        <taxon>Streptosporangiaceae</taxon>
        <taxon>Nonomuraea</taxon>
    </lineage>
</organism>
<evidence type="ECO:0000313" key="1">
    <source>
        <dbReference type="EMBL" id="MFC4015222.1"/>
    </source>
</evidence>
<proteinExistence type="predicted"/>
<dbReference type="RefSeq" id="WP_379535042.1">
    <property type="nucleotide sequence ID" value="NZ_JBHSBI010000042.1"/>
</dbReference>
<dbReference type="PROSITE" id="PS51257">
    <property type="entry name" value="PROKAR_LIPOPROTEIN"/>
    <property type="match status" value="1"/>
</dbReference>
<dbReference type="Proteomes" id="UP001595851">
    <property type="component" value="Unassembled WGS sequence"/>
</dbReference>
<accession>A0ABV8GSB9</accession>
<dbReference type="PANTHER" id="PTHR31299:SF0">
    <property type="entry name" value="ESTERASE, PUTATIVE (AFU_ORTHOLOGUE AFUA_1G05850)-RELATED"/>
    <property type="match status" value="1"/>
</dbReference>
<sequence length="414" mass="44512">MKRTLLSIAAIVLAATGCGDVDTSEVTSKAVIPLQQAPLADAAAKRVVGIGEATHGNKEFVQTRMLIIQKLIREHGFRTVALEADFGGAAAAGDYVMGGQGSAEAAAAALGFALYRTRETADLIKWIHDYNAAVADRDKVRLYGFDMQRSDRNKERLLSYLAKVDPTQVRPVQESLAALTDATRTTQDAGKVTAAAAAAGRLVAQMTANREKYVSGSSAESFALALQHAETLHQGARLQTSGNDYASKRDAWMAEKIDWIADLEGAQGRKKIIVAGHNGHIDKSGAAFSFESMGPRLAKTYGDDYFAIGTDFGTSTFVSRDDGSGERRRFTVENDSPLAKLFGDEPLGYVNLAQASAEPANRRLLASEIRMGNVGEGFRSFYSSLTWAYTVKMVPAQAYDAIVYVPRASPVTPL</sequence>
<dbReference type="SUPFAM" id="SSF159501">
    <property type="entry name" value="EreA/ChaN-like"/>
    <property type="match status" value="1"/>
</dbReference>
<protein>
    <submittedName>
        <fullName evidence="1">Erythromycin esterase family protein</fullName>
        <ecNumber evidence="1">3.1.1.-</ecNumber>
    </submittedName>
</protein>
<evidence type="ECO:0000313" key="2">
    <source>
        <dbReference type="Proteomes" id="UP001595851"/>
    </source>
</evidence>
<dbReference type="InterPro" id="IPR007815">
    <property type="entry name" value="Emycin_Estase"/>
</dbReference>
<gene>
    <name evidence="1" type="ORF">ACFOY2_48970</name>
</gene>
<dbReference type="PANTHER" id="PTHR31299">
    <property type="entry name" value="ESTERASE, PUTATIVE (AFU_ORTHOLOGUE AFUA_1G05850)-RELATED"/>
    <property type="match status" value="1"/>
</dbReference>
<name>A0ABV8GSB9_9ACTN</name>
<keyword evidence="1" id="KW-0378">Hydrolase</keyword>
<dbReference type="EC" id="3.1.1.-" evidence="1"/>
<dbReference type="EMBL" id="JBHSBI010000042">
    <property type="protein sequence ID" value="MFC4015222.1"/>
    <property type="molecule type" value="Genomic_DNA"/>
</dbReference>
<keyword evidence="2" id="KW-1185">Reference proteome</keyword>
<dbReference type="Gene3D" id="3.30.1870.10">
    <property type="entry name" value="EreA-like, domain 2"/>
    <property type="match status" value="1"/>
</dbReference>
<dbReference type="CDD" id="cd14728">
    <property type="entry name" value="Ere-like"/>
    <property type="match status" value="1"/>
</dbReference>
<reference evidence="2" key="1">
    <citation type="journal article" date="2019" name="Int. J. Syst. Evol. Microbiol.">
        <title>The Global Catalogue of Microorganisms (GCM) 10K type strain sequencing project: providing services to taxonomists for standard genome sequencing and annotation.</title>
        <authorList>
            <consortium name="The Broad Institute Genomics Platform"/>
            <consortium name="The Broad Institute Genome Sequencing Center for Infectious Disease"/>
            <person name="Wu L."/>
            <person name="Ma J."/>
        </authorList>
    </citation>
    <scope>NUCLEOTIDE SEQUENCE [LARGE SCALE GENOMIC DNA]</scope>
    <source>
        <strain evidence="2">TBRC 1276</strain>
    </source>
</reference>
<comment type="caution">
    <text evidence="1">The sequence shown here is derived from an EMBL/GenBank/DDBJ whole genome shotgun (WGS) entry which is preliminary data.</text>
</comment>
<dbReference type="Pfam" id="PF05139">
    <property type="entry name" value="Erythro_esteras"/>
    <property type="match status" value="1"/>
</dbReference>
<dbReference type="GO" id="GO:0016787">
    <property type="term" value="F:hydrolase activity"/>
    <property type="evidence" value="ECO:0007669"/>
    <property type="project" value="UniProtKB-KW"/>
</dbReference>
<dbReference type="Gene3D" id="3.40.1660.10">
    <property type="entry name" value="EreA-like (biosynthetic domain)"/>
    <property type="match status" value="1"/>
</dbReference>
<dbReference type="InterPro" id="IPR052036">
    <property type="entry name" value="Hydrolase/PRTase-associated"/>
</dbReference>
<dbReference type="Gene3D" id="1.20.1440.30">
    <property type="entry name" value="Biosynthetic Protein domain"/>
    <property type="match status" value="1"/>
</dbReference>